<comment type="subcellular location">
    <subcellularLocation>
        <location evidence="3">Endosome</location>
        <location evidence="3">Multivesicular body membrane</location>
        <topology evidence="3">Single-pass type II membrane protein</topology>
    </subcellularLocation>
    <subcellularLocation>
        <location evidence="2">Prevacuolar compartment membrane</location>
        <topology evidence="2">Single-pass type II membrane protein</topology>
    </subcellularLocation>
</comment>
<dbReference type="CDD" id="cd00519">
    <property type="entry name" value="Lipase_3"/>
    <property type="match status" value="1"/>
</dbReference>
<dbReference type="Pfam" id="PF26363">
    <property type="entry name" value="Phospholipase-like"/>
    <property type="match status" value="1"/>
</dbReference>
<dbReference type="GO" id="GO:0005775">
    <property type="term" value="C:vacuolar lumen"/>
    <property type="evidence" value="ECO:0007669"/>
    <property type="project" value="TreeGrafter"/>
</dbReference>
<dbReference type="Gene3D" id="3.40.50.1820">
    <property type="entry name" value="alpha/beta hydrolase"/>
    <property type="match status" value="1"/>
</dbReference>
<dbReference type="AlphaFoldDB" id="G3JIV8"/>
<evidence type="ECO:0000256" key="5">
    <source>
        <dbReference type="ARBA" id="ARBA00011137"/>
    </source>
</evidence>
<dbReference type="GO" id="GO:0034496">
    <property type="term" value="P:multivesicular body membrane disassembly"/>
    <property type="evidence" value="ECO:0007669"/>
    <property type="project" value="TreeGrafter"/>
</dbReference>
<evidence type="ECO:0000256" key="11">
    <source>
        <dbReference type="ARBA" id="ARBA00022968"/>
    </source>
</evidence>
<dbReference type="HOGENOM" id="CLU_028295_0_1_1"/>
<sequence>MPGLLLKGYDNIAPHPHVWLVTRHSPPIAYPASDYAHLLTSPPPPTIHPAHLDTNSLSFAWPHASHFVHRAALAFTTQSRTMPSTCPSAGAVTAALLWSLFALPGHAQLHPQQPADILLPPGPSLPSSPEAPQPAEHVFSLRHIFHHGTNMHPALHRRRDVSHDDANVFLAAEDGFARHTLPKLRARSRVDTIERLRDRRPFVVDPLVTQSRRQGIMAALDAEAWTMDQVLSPDITDKESVLALAYMTADAYVEDESKPDWEEIGAPFNKSLDFGWESDGLRGHIFADENNSTIVIGLKGTTAAVFDGDGTTSNDKTNDNLYFSCCCAQQGQWTWHQVCDCASGTYQCNNTCVTQALWEENRYYTAVKELYHNVTDIYPKSQIWLTGHSLGGGMTSLLGLTYGLPAVTFEAVPDALAASRLGLPMPPGAHAKTPQVREYTGTYHFGHTADPVYMGSCNGATASCSFAGYALETQCHTGYECVYDVVADKGWRVGIGTHKIRNVISDVLLKYDGVPVCAKTPECRDCAQWKMYESNGTETTTTPSPPTSTSTRTRTRTSTCQTPGWWGCLDETTTTDGPTSPPTTTTTTSTCKTPGWFGCNDKTATTEPTTTSCESPGRFWGCNDATETSSVATTTPTMIITTPPVTSTPTTTSTTVVPTSTPAPDKGKCLHRSWLGTCKEWEHDEPAVTPSKGQCLRRSWLGICQEWEHDPSARPNEPIEL</sequence>
<keyword evidence="16" id="KW-0325">Glycoprotein</keyword>
<dbReference type="SUPFAM" id="SSF53474">
    <property type="entry name" value="alpha/beta-Hydrolases"/>
    <property type="match status" value="1"/>
</dbReference>
<dbReference type="GO" id="GO:0032585">
    <property type="term" value="C:multivesicular body membrane"/>
    <property type="evidence" value="ECO:0007669"/>
    <property type="project" value="UniProtKB-SubCell"/>
</dbReference>
<feature type="region of interest" description="Disordered" evidence="18">
    <location>
        <begin position="639"/>
        <end position="664"/>
    </location>
</feature>
<keyword evidence="11" id="KW-0735">Signal-anchor</keyword>
<evidence type="ECO:0000256" key="15">
    <source>
        <dbReference type="ARBA" id="ARBA00023136"/>
    </source>
</evidence>
<dbReference type="STRING" id="983644.G3JIV8"/>
<dbReference type="PANTHER" id="PTHR47175">
    <property type="entry name" value="LIPASE ATG15-RELATED"/>
    <property type="match status" value="1"/>
</dbReference>
<keyword evidence="8" id="KW-0967">Endosome</keyword>
<gene>
    <name evidence="19" type="ORF">CCM_06112</name>
</gene>
<keyword evidence="14" id="KW-0443">Lipid metabolism</keyword>
<keyword evidence="10" id="KW-0442">Lipid degradation</keyword>
<proteinExistence type="inferred from homology"/>
<accession>G3JIV8</accession>
<dbReference type="GO" id="GO:0046461">
    <property type="term" value="P:neutral lipid catabolic process"/>
    <property type="evidence" value="ECO:0007669"/>
    <property type="project" value="TreeGrafter"/>
</dbReference>
<evidence type="ECO:0000256" key="3">
    <source>
        <dbReference type="ARBA" id="ARBA00004343"/>
    </source>
</evidence>
<dbReference type="InterPro" id="IPR050805">
    <property type="entry name" value="ATG15_Lipase"/>
</dbReference>
<reference evidence="19 20" key="1">
    <citation type="journal article" date="2011" name="Genome Biol.">
        <title>Genome sequence of the insect pathogenic fungus Cordyceps militaris, a valued traditional Chinese medicine.</title>
        <authorList>
            <person name="Zheng P."/>
            <person name="Xia Y."/>
            <person name="Xiao G."/>
            <person name="Xiong C."/>
            <person name="Hu X."/>
            <person name="Zhang S."/>
            <person name="Zheng H."/>
            <person name="Huang Y."/>
            <person name="Zhou Y."/>
            <person name="Wang S."/>
            <person name="Zhao G.P."/>
            <person name="Liu X."/>
            <person name="St Leger R.J."/>
            <person name="Wang C."/>
        </authorList>
    </citation>
    <scope>NUCLEOTIDE SEQUENCE [LARGE SCALE GENOMIC DNA]</scope>
    <source>
        <strain evidence="19 20">CM01</strain>
    </source>
</reference>
<keyword evidence="9" id="KW-0378">Hydrolase</keyword>
<protein>
    <recommendedName>
        <fullName evidence="6">triacylglycerol lipase</fullName>
        <ecNumber evidence="6">3.1.1.3</ecNumber>
    </recommendedName>
    <alternativeName>
        <fullName evidence="17">Autophagy-related protein 15</fullName>
    </alternativeName>
</protein>
<evidence type="ECO:0000256" key="10">
    <source>
        <dbReference type="ARBA" id="ARBA00022963"/>
    </source>
</evidence>
<evidence type="ECO:0000256" key="2">
    <source>
        <dbReference type="ARBA" id="ARBA00004270"/>
    </source>
</evidence>
<dbReference type="EC" id="3.1.1.3" evidence="6"/>
<dbReference type="FunFam" id="3.40.50.1820:FF:000129">
    <property type="entry name" value="Autophagy related lipase Atg15, putative"/>
    <property type="match status" value="1"/>
</dbReference>
<comment type="subunit">
    <text evidence="5">Binds to both phosphatidylinositol (PI) and phosphatidylinositol 3,5-bisphosphate (PIP2).</text>
</comment>
<dbReference type="PANTHER" id="PTHR47175:SF2">
    <property type="entry name" value="LIPASE ATG15-RELATED"/>
    <property type="match status" value="1"/>
</dbReference>
<dbReference type="VEuPathDB" id="FungiDB:CCM_06112"/>
<dbReference type="eggNOG" id="KOG4540">
    <property type="taxonomic scope" value="Eukaryota"/>
</dbReference>
<dbReference type="RefSeq" id="XP_006671316.1">
    <property type="nucleotide sequence ID" value="XM_006671253.1"/>
</dbReference>
<evidence type="ECO:0000313" key="19">
    <source>
        <dbReference type="EMBL" id="EGX91952.1"/>
    </source>
</evidence>
<dbReference type="OMA" id="TYHFGHT"/>
<evidence type="ECO:0000256" key="14">
    <source>
        <dbReference type="ARBA" id="ARBA00023098"/>
    </source>
</evidence>
<evidence type="ECO:0000256" key="8">
    <source>
        <dbReference type="ARBA" id="ARBA00022753"/>
    </source>
</evidence>
<dbReference type="GeneID" id="18168127"/>
<feature type="compositionally biased region" description="Low complexity" evidence="18">
    <location>
        <begin position="539"/>
        <end position="558"/>
    </location>
</feature>
<keyword evidence="13" id="KW-0072">Autophagy</keyword>
<evidence type="ECO:0000256" key="1">
    <source>
        <dbReference type="ARBA" id="ARBA00001024"/>
    </source>
</evidence>
<evidence type="ECO:0000256" key="6">
    <source>
        <dbReference type="ARBA" id="ARBA00013279"/>
    </source>
</evidence>
<feature type="region of interest" description="Disordered" evidence="18">
    <location>
        <begin position="535"/>
        <end position="558"/>
    </location>
</feature>
<comment type="similarity">
    <text evidence="4">Belongs to the AB hydrolase superfamily. Lipase family.</text>
</comment>
<evidence type="ECO:0000256" key="13">
    <source>
        <dbReference type="ARBA" id="ARBA00023006"/>
    </source>
</evidence>
<evidence type="ECO:0000256" key="18">
    <source>
        <dbReference type="SAM" id="MobiDB-lite"/>
    </source>
</evidence>
<dbReference type="FunCoup" id="G3JIV8">
    <property type="interactions" value="47"/>
</dbReference>
<dbReference type="Proteomes" id="UP000001610">
    <property type="component" value="Unassembled WGS sequence"/>
</dbReference>
<evidence type="ECO:0000313" key="20">
    <source>
        <dbReference type="Proteomes" id="UP000001610"/>
    </source>
</evidence>
<keyword evidence="12" id="KW-1133">Transmembrane helix</keyword>
<keyword evidence="7" id="KW-0812">Transmembrane</keyword>
<dbReference type="GO" id="GO:0006660">
    <property type="term" value="P:phosphatidylserine catabolic process"/>
    <property type="evidence" value="ECO:0007669"/>
    <property type="project" value="TreeGrafter"/>
</dbReference>
<evidence type="ECO:0000256" key="17">
    <source>
        <dbReference type="ARBA" id="ARBA00029828"/>
    </source>
</evidence>
<dbReference type="InterPro" id="IPR029058">
    <property type="entry name" value="AB_hydrolase_fold"/>
</dbReference>
<evidence type="ECO:0000256" key="9">
    <source>
        <dbReference type="ARBA" id="ARBA00022801"/>
    </source>
</evidence>
<dbReference type="InParanoid" id="G3JIV8"/>
<comment type="catalytic activity">
    <reaction evidence="1">
        <text>a triacylglycerol + H2O = a diacylglycerol + a fatty acid + H(+)</text>
        <dbReference type="Rhea" id="RHEA:12044"/>
        <dbReference type="ChEBI" id="CHEBI:15377"/>
        <dbReference type="ChEBI" id="CHEBI:15378"/>
        <dbReference type="ChEBI" id="CHEBI:17855"/>
        <dbReference type="ChEBI" id="CHEBI:18035"/>
        <dbReference type="ChEBI" id="CHEBI:28868"/>
        <dbReference type="EC" id="3.1.1.3"/>
    </reaction>
</comment>
<keyword evidence="15" id="KW-0472">Membrane</keyword>
<name>G3JIV8_CORMM</name>
<evidence type="ECO:0000256" key="16">
    <source>
        <dbReference type="ARBA" id="ARBA00023180"/>
    </source>
</evidence>
<dbReference type="GO" id="GO:0004620">
    <property type="term" value="F:phospholipase activity"/>
    <property type="evidence" value="ECO:0007669"/>
    <property type="project" value="TreeGrafter"/>
</dbReference>
<dbReference type="EMBL" id="JH126402">
    <property type="protein sequence ID" value="EGX91952.1"/>
    <property type="molecule type" value="Genomic_DNA"/>
</dbReference>
<dbReference type="GO" id="GO:0004806">
    <property type="term" value="F:triacylglycerol lipase activity"/>
    <property type="evidence" value="ECO:0007669"/>
    <property type="project" value="UniProtKB-EC"/>
</dbReference>
<evidence type="ECO:0000256" key="7">
    <source>
        <dbReference type="ARBA" id="ARBA00022692"/>
    </source>
</evidence>
<dbReference type="OrthoDB" id="58570at2759"/>
<dbReference type="GO" id="GO:0034727">
    <property type="term" value="P:piecemeal microautophagy of the nucleus"/>
    <property type="evidence" value="ECO:0007669"/>
    <property type="project" value="TreeGrafter"/>
</dbReference>
<evidence type="ECO:0000256" key="4">
    <source>
        <dbReference type="ARBA" id="ARBA00010701"/>
    </source>
</evidence>
<evidence type="ECO:0000256" key="12">
    <source>
        <dbReference type="ARBA" id="ARBA00022989"/>
    </source>
</evidence>
<dbReference type="KEGG" id="cmt:CCM_06112"/>
<keyword evidence="20" id="KW-1185">Reference proteome</keyword>
<organism evidence="19 20">
    <name type="scientific">Cordyceps militaris (strain CM01)</name>
    <name type="common">Caterpillar fungus</name>
    <dbReference type="NCBI Taxonomy" id="983644"/>
    <lineage>
        <taxon>Eukaryota</taxon>
        <taxon>Fungi</taxon>
        <taxon>Dikarya</taxon>
        <taxon>Ascomycota</taxon>
        <taxon>Pezizomycotina</taxon>
        <taxon>Sordariomycetes</taxon>
        <taxon>Hypocreomycetidae</taxon>
        <taxon>Hypocreales</taxon>
        <taxon>Cordycipitaceae</taxon>
        <taxon>Cordyceps</taxon>
    </lineage>
</organism>